<proteinExistence type="predicted"/>
<dbReference type="OrthoDB" id="65445at2759"/>
<dbReference type="SUPFAM" id="SSF54427">
    <property type="entry name" value="NTF2-like"/>
    <property type="match status" value="1"/>
</dbReference>
<dbReference type="PANTHER" id="PTHR31723">
    <property type="entry name" value="PATHOGENESIS-RELATED FAMILY PROTEIN"/>
    <property type="match status" value="1"/>
</dbReference>
<sequence length="250" mass="27970">MATAALPDFLLDPNVVLKDASQWRYKKAPDYTATNANFETTKSTSWAPESIEFLIQNLVKNWEKEASYKVDPKEWRTISQEHYSFHLNGGPGMSADDMLRLGTYNALIGEHGVKGVYETTAMDFSASHKLFKGAMKTFNWEVIEILGGPPKVSIKWRHWGTMTGNYRAKLSSGRTVTAKATGKVIEVFGITVAEVDDQFRIKFLETFWEPDQMFRQLVSGGLEEIHEGDKLKEGEKVEGISVAGACPASH</sequence>
<dbReference type="InParanoid" id="A0A5J5EPI2"/>
<keyword evidence="2" id="KW-1185">Reference proteome</keyword>
<dbReference type="InterPro" id="IPR053218">
    <property type="entry name" value="Pathogen-related_defense"/>
</dbReference>
<dbReference type="PANTHER" id="PTHR31723:SF10">
    <property type="entry name" value="PATHOGEN-RELATED PROTEIN"/>
    <property type="match status" value="1"/>
</dbReference>
<gene>
    <name evidence="1" type="ORF">FN846DRAFT_961500</name>
</gene>
<evidence type="ECO:0000313" key="2">
    <source>
        <dbReference type="Proteomes" id="UP000326924"/>
    </source>
</evidence>
<dbReference type="EMBL" id="VXIS01000176">
    <property type="protein sequence ID" value="KAA8898905.1"/>
    <property type="molecule type" value="Genomic_DNA"/>
</dbReference>
<name>A0A5J5EPI2_9PEZI</name>
<dbReference type="Gene3D" id="3.10.450.50">
    <property type="match status" value="1"/>
</dbReference>
<comment type="caution">
    <text evidence="1">The sequence shown here is derived from an EMBL/GenBank/DDBJ whole genome shotgun (WGS) entry which is preliminary data.</text>
</comment>
<evidence type="ECO:0000313" key="1">
    <source>
        <dbReference type="EMBL" id="KAA8898905.1"/>
    </source>
</evidence>
<accession>A0A5J5EPI2</accession>
<protein>
    <recommendedName>
        <fullName evidence="3">Pathogen-related protein</fullName>
    </recommendedName>
</protein>
<dbReference type="AlphaFoldDB" id="A0A5J5EPI2"/>
<organism evidence="1 2">
    <name type="scientific">Sphaerosporella brunnea</name>
    <dbReference type="NCBI Taxonomy" id="1250544"/>
    <lineage>
        <taxon>Eukaryota</taxon>
        <taxon>Fungi</taxon>
        <taxon>Dikarya</taxon>
        <taxon>Ascomycota</taxon>
        <taxon>Pezizomycotina</taxon>
        <taxon>Pezizomycetes</taxon>
        <taxon>Pezizales</taxon>
        <taxon>Pyronemataceae</taxon>
        <taxon>Sphaerosporella</taxon>
    </lineage>
</organism>
<evidence type="ECO:0008006" key="3">
    <source>
        <dbReference type="Google" id="ProtNLM"/>
    </source>
</evidence>
<reference evidence="1 2" key="1">
    <citation type="submission" date="2019-09" db="EMBL/GenBank/DDBJ databases">
        <title>Draft genome of the ectomycorrhizal ascomycete Sphaerosporella brunnea.</title>
        <authorList>
            <consortium name="DOE Joint Genome Institute"/>
            <person name="Benucci G.M."/>
            <person name="Marozzi G."/>
            <person name="Antonielli L."/>
            <person name="Sanchez S."/>
            <person name="Marco P."/>
            <person name="Wang X."/>
            <person name="Falini L.B."/>
            <person name="Barry K."/>
            <person name="Haridas S."/>
            <person name="Lipzen A."/>
            <person name="Labutti K."/>
            <person name="Grigoriev I.V."/>
            <person name="Murat C."/>
            <person name="Martin F."/>
            <person name="Albertini E."/>
            <person name="Donnini D."/>
            <person name="Bonito G."/>
        </authorList>
    </citation>
    <scope>NUCLEOTIDE SEQUENCE [LARGE SCALE GENOMIC DNA]</scope>
    <source>
        <strain evidence="1 2">Sb_GMNB300</strain>
    </source>
</reference>
<dbReference type="InterPro" id="IPR032710">
    <property type="entry name" value="NTF2-like_dom_sf"/>
</dbReference>
<dbReference type="Proteomes" id="UP000326924">
    <property type="component" value="Unassembled WGS sequence"/>
</dbReference>